<dbReference type="AlphaFoldDB" id="A0A2J4JMY8"/>
<name>A0A2J4JMY8_9FIRM</name>
<accession>A0A2J4JMY8</accession>
<organism evidence="2 3">
    <name type="scientific">Faecalibacterium prausnitzii</name>
    <dbReference type="NCBI Taxonomy" id="853"/>
    <lineage>
        <taxon>Bacteria</taxon>
        <taxon>Bacillati</taxon>
        <taxon>Bacillota</taxon>
        <taxon>Clostridia</taxon>
        <taxon>Eubacteriales</taxon>
        <taxon>Oscillospiraceae</taxon>
        <taxon>Faecalibacterium</taxon>
    </lineage>
</organism>
<evidence type="ECO:0000313" key="2">
    <source>
        <dbReference type="EMBL" id="PLK29227.1"/>
    </source>
</evidence>
<dbReference type="Proteomes" id="UP000221015">
    <property type="component" value="Unassembled WGS sequence"/>
</dbReference>
<feature type="region of interest" description="Disordered" evidence="1">
    <location>
        <begin position="86"/>
        <end position="109"/>
    </location>
</feature>
<comment type="caution">
    <text evidence="2">The sequence shown here is derived from an EMBL/GenBank/DDBJ whole genome shotgun (WGS) entry which is preliminary data.</text>
</comment>
<protein>
    <submittedName>
        <fullName evidence="2">Uncharacterized protein</fullName>
    </submittedName>
</protein>
<evidence type="ECO:0000256" key="1">
    <source>
        <dbReference type="SAM" id="MobiDB-lite"/>
    </source>
</evidence>
<reference evidence="2 3" key="1">
    <citation type="journal article" date="2017" name="Front. Microbiol.">
        <title>New Insights into the Diversity of the Genus Faecalibacterium.</title>
        <authorList>
            <person name="Benevides L."/>
            <person name="Burman S."/>
            <person name="Martin R."/>
            <person name="Robert V."/>
            <person name="Thomas M."/>
            <person name="Miquel S."/>
            <person name="Chain F."/>
            <person name="Sokol H."/>
            <person name="Bermudez-Humaran L.G."/>
            <person name="Morrison M."/>
            <person name="Langella P."/>
            <person name="Azevedo V.A."/>
            <person name="Chatel J.M."/>
            <person name="Soares S."/>
        </authorList>
    </citation>
    <scope>NUCLEOTIDE SEQUENCE [LARGE SCALE GENOMIC DNA]</scope>
    <source>
        <strain evidence="2 3">CNCM I 4542</strain>
    </source>
</reference>
<evidence type="ECO:0000313" key="3">
    <source>
        <dbReference type="Proteomes" id="UP000221015"/>
    </source>
</evidence>
<gene>
    <name evidence="2" type="ORF">CGS50_008830</name>
</gene>
<sequence length="109" mass="12612">MKKVVEWGQEKEKQARPLSFACAQQLPQRGSPWQKRKLCVDCQSLSLWERWHCVSNDGEGEDADPMPSYLRIEPAKYKGEYYNGKRSKNQCHAHSGAREGALHRPRVRS</sequence>
<dbReference type="EMBL" id="NMTS02000056">
    <property type="protein sequence ID" value="PLK29227.1"/>
    <property type="molecule type" value="Genomic_DNA"/>
</dbReference>
<proteinExistence type="predicted"/>